<name>A0A0D0CP67_9AGAM</name>
<organism evidence="1 2">
    <name type="scientific">Paxillus rubicundulus Ve08.2h10</name>
    <dbReference type="NCBI Taxonomy" id="930991"/>
    <lineage>
        <taxon>Eukaryota</taxon>
        <taxon>Fungi</taxon>
        <taxon>Dikarya</taxon>
        <taxon>Basidiomycota</taxon>
        <taxon>Agaricomycotina</taxon>
        <taxon>Agaricomycetes</taxon>
        <taxon>Agaricomycetidae</taxon>
        <taxon>Boletales</taxon>
        <taxon>Paxilineae</taxon>
        <taxon>Paxillaceae</taxon>
        <taxon>Paxillus</taxon>
    </lineage>
</organism>
<protein>
    <submittedName>
        <fullName evidence="1">Uncharacterized protein</fullName>
    </submittedName>
</protein>
<dbReference type="Proteomes" id="UP000054538">
    <property type="component" value="Unassembled WGS sequence"/>
</dbReference>
<dbReference type="HOGENOM" id="CLU_124561_1_0_1"/>
<dbReference type="EMBL" id="KN830630">
    <property type="protein sequence ID" value="KIK72611.1"/>
    <property type="molecule type" value="Genomic_DNA"/>
</dbReference>
<dbReference type="OrthoDB" id="2675723at2759"/>
<sequence>HDDSLEWLAEQEMQLRTGQANDALRELCLALADKVMLFCTNVRHSSSQTTTSRAWGQVMAVGASE</sequence>
<reference evidence="2" key="2">
    <citation type="submission" date="2015-01" db="EMBL/GenBank/DDBJ databases">
        <title>Evolutionary Origins and Diversification of the Mycorrhizal Mutualists.</title>
        <authorList>
            <consortium name="DOE Joint Genome Institute"/>
            <consortium name="Mycorrhizal Genomics Consortium"/>
            <person name="Kohler A."/>
            <person name="Kuo A."/>
            <person name="Nagy L.G."/>
            <person name="Floudas D."/>
            <person name="Copeland A."/>
            <person name="Barry K.W."/>
            <person name="Cichocki N."/>
            <person name="Veneault-Fourrey C."/>
            <person name="LaButti K."/>
            <person name="Lindquist E.A."/>
            <person name="Lipzen A."/>
            <person name="Lundell T."/>
            <person name="Morin E."/>
            <person name="Murat C."/>
            <person name="Riley R."/>
            <person name="Ohm R."/>
            <person name="Sun H."/>
            <person name="Tunlid A."/>
            <person name="Henrissat B."/>
            <person name="Grigoriev I.V."/>
            <person name="Hibbett D.S."/>
            <person name="Martin F."/>
        </authorList>
    </citation>
    <scope>NUCLEOTIDE SEQUENCE [LARGE SCALE GENOMIC DNA]</scope>
    <source>
        <strain evidence="2">Ve08.2h10</strain>
    </source>
</reference>
<evidence type="ECO:0000313" key="1">
    <source>
        <dbReference type="EMBL" id="KIK72611.1"/>
    </source>
</evidence>
<dbReference type="InParanoid" id="A0A0D0CP67"/>
<gene>
    <name evidence="1" type="ORF">PAXRUDRAFT_180339</name>
</gene>
<accession>A0A0D0CP67</accession>
<keyword evidence="2" id="KW-1185">Reference proteome</keyword>
<reference evidence="1 2" key="1">
    <citation type="submission" date="2014-04" db="EMBL/GenBank/DDBJ databases">
        <authorList>
            <consortium name="DOE Joint Genome Institute"/>
            <person name="Kuo A."/>
            <person name="Kohler A."/>
            <person name="Jargeat P."/>
            <person name="Nagy L.G."/>
            <person name="Floudas D."/>
            <person name="Copeland A."/>
            <person name="Barry K.W."/>
            <person name="Cichocki N."/>
            <person name="Veneault-Fourrey C."/>
            <person name="LaButti K."/>
            <person name="Lindquist E.A."/>
            <person name="Lipzen A."/>
            <person name="Lundell T."/>
            <person name="Morin E."/>
            <person name="Murat C."/>
            <person name="Sun H."/>
            <person name="Tunlid A."/>
            <person name="Henrissat B."/>
            <person name="Grigoriev I.V."/>
            <person name="Hibbett D.S."/>
            <person name="Martin F."/>
            <person name="Nordberg H.P."/>
            <person name="Cantor M.N."/>
            <person name="Hua S.X."/>
        </authorList>
    </citation>
    <scope>NUCLEOTIDE SEQUENCE [LARGE SCALE GENOMIC DNA]</scope>
    <source>
        <strain evidence="1 2">Ve08.2h10</strain>
    </source>
</reference>
<feature type="non-terminal residue" evidence="1">
    <location>
        <position position="1"/>
    </location>
</feature>
<proteinExistence type="predicted"/>
<evidence type="ECO:0000313" key="2">
    <source>
        <dbReference type="Proteomes" id="UP000054538"/>
    </source>
</evidence>
<dbReference type="AlphaFoldDB" id="A0A0D0CP67"/>